<evidence type="ECO:0000313" key="10">
    <source>
        <dbReference type="EMBL" id="MBB6473289.1"/>
    </source>
</evidence>
<evidence type="ECO:0000256" key="1">
    <source>
        <dbReference type="ARBA" id="ARBA00004651"/>
    </source>
</evidence>
<feature type="transmembrane region" description="Helical" evidence="9">
    <location>
        <begin position="96"/>
        <end position="114"/>
    </location>
</feature>
<dbReference type="PANTHER" id="PTHR11795">
    <property type="entry name" value="BRANCHED-CHAIN AMINO ACID TRANSPORT SYSTEM PERMEASE PROTEIN LIVH"/>
    <property type="match status" value="1"/>
</dbReference>
<keyword evidence="6 9" id="KW-1133">Transmembrane helix</keyword>
<evidence type="ECO:0000256" key="5">
    <source>
        <dbReference type="ARBA" id="ARBA00022970"/>
    </source>
</evidence>
<comment type="similarity">
    <text evidence="8">Belongs to the binding-protein-dependent transport system permease family. LivHM subfamily.</text>
</comment>
<evidence type="ECO:0000256" key="2">
    <source>
        <dbReference type="ARBA" id="ARBA00022448"/>
    </source>
</evidence>
<organism evidence="10 11">
    <name type="scientific">Sphaerisporangium rubeum</name>
    <dbReference type="NCBI Taxonomy" id="321317"/>
    <lineage>
        <taxon>Bacteria</taxon>
        <taxon>Bacillati</taxon>
        <taxon>Actinomycetota</taxon>
        <taxon>Actinomycetes</taxon>
        <taxon>Streptosporangiales</taxon>
        <taxon>Streptosporangiaceae</taxon>
        <taxon>Sphaerisporangium</taxon>
    </lineage>
</organism>
<keyword evidence="4 9" id="KW-0812">Transmembrane</keyword>
<dbReference type="EMBL" id="JACHIU010000001">
    <property type="protein sequence ID" value="MBB6473289.1"/>
    <property type="molecule type" value="Genomic_DNA"/>
</dbReference>
<dbReference type="CDD" id="cd06582">
    <property type="entry name" value="TM_PBP1_LivH_like"/>
    <property type="match status" value="1"/>
</dbReference>
<accession>A0A7X0IEU8</accession>
<dbReference type="Pfam" id="PF02653">
    <property type="entry name" value="BPD_transp_2"/>
    <property type="match status" value="1"/>
</dbReference>
<keyword evidence="2" id="KW-0813">Transport</keyword>
<evidence type="ECO:0000256" key="7">
    <source>
        <dbReference type="ARBA" id="ARBA00023136"/>
    </source>
</evidence>
<keyword evidence="11" id="KW-1185">Reference proteome</keyword>
<protein>
    <submittedName>
        <fullName evidence="10">Branched-chain amino acid transport system permease protein</fullName>
    </submittedName>
</protein>
<evidence type="ECO:0000256" key="4">
    <source>
        <dbReference type="ARBA" id="ARBA00022692"/>
    </source>
</evidence>
<comment type="caution">
    <text evidence="10">The sequence shown here is derived from an EMBL/GenBank/DDBJ whole genome shotgun (WGS) entry which is preliminary data.</text>
</comment>
<keyword evidence="5" id="KW-0029">Amino-acid transport</keyword>
<gene>
    <name evidence="10" type="ORF">BJ992_002720</name>
</gene>
<comment type="subcellular location">
    <subcellularLocation>
        <location evidence="1">Cell membrane</location>
        <topology evidence="1">Multi-pass membrane protein</topology>
    </subcellularLocation>
</comment>
<dbReference type="RefSeq" id="WP_184980934.1">
    <property type="nucleotide sequence ID" value="NZ_BAAALO010000109.1"/>
</dbReference>
<dbReference type="PANTHER" id="PTHR11795:SF445">
    <property type="entry name" value="AMINO ACID ABC TRANSPORTER PERMEASE PROTEIN"/>
    <property type="match status" value="1"/>
</dbReference>
<evidence type="ECO:0000256" key="6">
    <source>
        <dbReference type="ARBA" id="ARBA00022989"/>
    </source>
</evidence>
<evidence type="ECO:0000256" key="3">
    <source>
        <dbReference type="ARBA" id="ARBA00022475"/>
    </source>
</evidence>
<feature type="transmembrane region" description="Helical" evidence="9">
    <location>
        <begin position="140"/>
        <end position="159"/>
    </location>
</feature>
<feature type="transmembrane region" description="Helical" evidence="9">
    <location>
        <begin position="12"/>
        <end position="35"/>
    </location>
</feature>
<reference evidence="10 11" key="1">
    <citation type="submission" date="2020-08" db="EMBL/GenBank/DDBJ databases">
        <title>Sequencing the genomes of 1000 actinobacteria strains.</title>
        <authorList>
            <person name="Klenk H.-P."/>
        </authorList>
    </citation>
    <scope>NUCLEOTIDE SEQUENCE [LARGE SCALE GENOMIC DNA]</scope>
    <source>
        <strain evidence="10 11">DSM 44936</strain>
    </source>
</reference>
<evidence type="ECO:0000256" key="9">
    <source>
        <dbReference type="SAM" id="Phobius"/>
    </source>
</evidence>
<feature type="transmembrane region" description="Helical" evidence="9">
    <location>
        <begin position="190"/>
        <end position="211"/>
    </location>
</feature>
<feature type="transmembrane region" description="Helical" evidence="9">
    <location>
        <begin position="266"/>
        <end position="287"/>
    </location>
</feature>
<name>A0A7X0IEU8_9ACTN</name>
<proteinExistence type="inferred from homology"/>
<sequence>MTTFVQQAFNGVAVGAIYGFVAVGYSLIFGVLKVFNIAHGDVAILAAYVGLVVVGAGIGNVWVVALIVLASGALLGALVDRVCIRPVSRGPWSAPLLTTLGAAMVLAGAMRMLFGPDVRPFPLEVTTGTMEILGISVGRIYVIVAFSAVALTLIMEFVLARTAVGRWLRAVSESPADAATVGIPVAGVRLGTVMVSSALGAAAGLLLAVLLGGLAPAMGLTLAIKGVIVLIVGGMASPRGAMVVGVALGTTEALTAAYVSSSLRDLVAYAFLLVVLVIRPAGVFGNAKALVGVRP</sequence>
<feature type="transmembrane region" description="Helical" evidence="9">
    <location>
        <begin position="42"/>
        <end position="58"/>
    </location>
</feature>
<keyword evidence="3" id="KW-1003">Cell membrane</keyword>
<evidence type="ECO:0000313" key="11">
    <source>
        <dbReference type="Proteomes" id="UP000555564"/>
    </source>
</evidence>
<dbReference type="GO" id="GO:0005886">
    <property type="term" value="C:plasma membrane"/>
    <property type="evidence" value="ECO:0007669"/>
    <property type="project" value="UniProtKB-SubCell"/>
</dbReference>
<dbReference type="Proteomes" id="UP000555564">
    <property type="component" value="Unassembled WGS sequence"/>
</dbReference>
<dbReference type="InterPro" id="IPR001851">
    <property type="entry name" value="ABC_transp_permease"/>
</dbReference>
<dbReference type="GO" id="GO:0006865">
    <property type="term" value="P:amino acid transport"/>
    <property type="evidence" value="ECO:0007669"/>
    <property type="project" value="UniProtKB-KW"/>
</dbReference>
<keyword evidence="7 9" id="KW-0472">Membrane</keyword>
<dbReference type="AlphaFoldDB" id="A0A7X0IEU8"/>
<dbReference type="InterPro" id="IPR052157">
    <property type="entry name" value="BCAA_transport_permease"/>
</dbReference>
<evidence type="ECO:0000256" key="8">
    <source>
        <dbReference type="ARBA" id="ARBA00037998"/>
    </source>
</evidence>
<dbReference type="GO" id="GO:0022857">
    <property type="term" value="F:transmembrane transporter activity"/>
    <property type="evidence" value="ECO:0007669"/>
    <property type="project" value="InterPro"/>
</dbReference>